<feature type="domain" description="ABC transporter" evidence="4">
    <location>
        <begin position="6"/>
        <end position="248"/>
    </location>
</feature>
<dbReference type="GO" id="GO:0015188">
    <property type="term" value="F:L-isoleucine transmembrane transporter activity"/>
    <property type="evidence" value="ECO:0007669"/>
    <property type="project" value="TreeGrafter"/>
</dbReference>
<dbReference type="CDD" id="cd03219">
    <property type="entry name" value="ABC_Mj1267_LivG_branched"/>
    <property type="match status" value="1"/>
</dbReference>
<dbReference type="EMBL" id="JAABNT010000015">
    <property type="protein sequence ID" value="NEK24391.1"/>
    <property type="molecule type" value="Genomic_DNA"/>
</dbReference>
<protein>
    <submittedName>
        <fullName evidence="5">ATP-binding cassette domain-containing protein</fullName>
    </submittedName>
</protein>
<dbReference type="GO" id="GO:0015192">
    <property type="term" value="F:L-phenylalanine transmembrane transporter activity"/>
    <property type="evidence" value="ECO:0007669"/>
    <property type="project" value="TreeGrafter"/>
</dbReference>
<comment type="caution">
    <text evidence="5">The sequence shown here is derived from an EMBL/GenBank/DDBJ whole genome shotgun (WGS) entry which is preliminary data.</text>
</comment>
<dbReference type="GO" id="GO:0042941">
    <property type="term" value="P:D-alanine transmembrane transport"/>
    <property type="evidence" value="ECO:0007669"/>
    <property type="project" value="TreeGrafter"/>
</dbReference>
<keyword evidence="1" id="KW-0813">Transport</keyword>
<dbReference type="GO" id="GO:0015808">
    <property type="term" value="P:L-alanine transport"/>
    <property type="evidence" value="ECO:0007669"/>
    <property type="project" value="TreeGrafter"/>
</dbReference>
<evidence type="ECO:0000256" key="2">
    <source>
        <dbReference type="ARBA" id="ARBA00022741"/>
    </source>
</evidence>
<dbReference type="AlphaFoldDB" id="A0A6P0CDZ0"/>
<keyword evidence="2" id="KW-0547">Nucleotide-binding</keyword>
<dbReference type="Pfam" id="PF00005">
    <property type="entry name" value="ABC_tran"/>
    <property type="match status" value="1"/>
</dbReference>
<dbReference type="GO" id="GO:0005886">
    <property type="term" value="C:plasma membrane"/>
    <property type="evidence" value="ECO:0007669"/>
    <property type="project" value="TreeGrafter"/>
</dbReference>
<dbReference type="GO" id="GO:0016887">
    <property type="term" value="F:ATP hydrolysis activity"/>
    <property type="evidence" value="ECO:0007669"/>
    <property type="project" value="InterPro"/>
</dbReference>
<evidence type="ECO:0000259" key="4">
    <source>
        <dbReference type="PROSITE" id="PS50893"/>
    </source>
</evidence>
<dbReference type="GO" id="GO:1903806">
    <property type="term" value="P:L-isoleucine import across plasma membrane"/>
    <property type="evidence" value="ECO:0007669"/>
    <property type="project" value="TreeGrafter"/>
</dbReference>
<dbReference type="GO" id="GO:1903805">
    <property type="term" value="P:L-valine import across plasma membrane"/>
    <property type="evidence" value="ECO:0007669"/>
    <property type="project" value="TreeGrafter"/>
</dbReference>
<keyword evidence="3 5" id="KW-0067">ATP-binding</keyword>
<dbReference type="InterPro" id="IPR051120">
    <property type="entry name" value="ABC_AA/LPS_Transport"/>
</dbReference>
<evidence type="ECO:0000313" key="5">
    <source>
        <dbReference type="EMBL" id="NEK24391.1"/>
    </source>
</evidence>
<proteinExistence type="predicted"/>
<dbReference type="SUPFAM" id="SSF52540">
    <property type="entry name" value="P-loop containing nucleoside triphosphate hydrolases"/>
    <property type="match status" value="1"/>
</dbReference>
<evidence type="ECO:0000313" key="6">
    <source>
        <dbReference type="Proteomes" id="UP000468591"/>
    </source>
</evidence>
<dbReference type="InterPro" id="IPR003439">
    <property type="entry name" value="ABC_transporter-like_ATP-bd"/>
</dbReference>
<dbReference type="PANTHER" id="PTHR45772:SF7">
    <property type="entry name" value="AMINO ACID ABC TRANSPORTER ATP-BINDING PROTEIN"/>
    <property type="match status" value="1"/>
</dbReference>
<name>A0A6P0CDZ0_9RHOB</name>
<dbReference type="PROSITE" id="PS50893">
    <property type="entry name" value="ABC_TRANSPORTER_2"/>
    <property type="match status" value="1"/>
</dbReference>
<evidence type="ECO:0000256" key="3">
    <source>
        <dbReference type="ARBA" id="ARBA00022840"/>
    </source>
</evidence>
<dbReference type="RefSeq" id="WP_164355322.1">
    <property type="nucleotide sequence ID" value="NZ_JAABNT010000015.1"/>
</dbReference>
<organism evidence="5 6">
    <name type="scientific">Sulfitobacter sediminilitoris</name>
    <dbReference type="NCBI Taxonomy" id="2698830"/>
    <lineage>
        <taxon>Bacteria</taxon>
        <taxon>Pseudomonadati</taxon>
        <taxon>Pseudomonadota</taxon>
        <taxon>Alphaproteobacteria</taxon>
        <taxon>Rhodobacterales</taxon>
        <taxon>Roseobacteraceae</taxon>
        <taxon>Sulfitobacter</taxon>
    </lineage>
</organism>
<sequence length="250" mass="26978">MSKGVLEVLDVQKSFGAVTAAKDISVTVPEGAVYSLIGTNGAGKTTFVNMVTGYIKPDAGTINFAGRNIIGMAPRQITRMGIHRSFQIAQLCNELTVEENMLVADAIHGAKGPSFLQNAHNQDARARAIATLERFNIAEHRNRLIPELSGGVKKLLDIAMAMAGDTQIMLLDEPTSGVASDEKFPIMDLVMEALKSAGVTVIFVEHDMDIVTRYSERVLAFYDGRIIADDAPDEVLSDPEVQRYVTGAPA</sequence>
<dbReference type="SMART" id="SM00382">
    <property type="entry name" value="AAA"/>
    <property type="match status" value="1"/>
</dbReference>
<dbReference type="Gene3D" id="3.40.50.300">
    <property type="entry name" value="P-loop containing nucleotide triphosphate hydrolases"/>
    <property type="match status" value="1"/>
</dbReference>
<reference evidence="5 6" key="1">
    <citation type="submission" date="2020-01" db="EMBL/GenBank/DDBJ databases">
        <title>Sulfitobacter sediminilitoris sp. nov., isolated from a tidal flat.</title>
        <authorList>
            <person name="Park S."/>
            <person name="Yoon J.-H."/>
        </authorList>
    </citation>
    <scope>NUCLEOTIDE SEQUENCE [LARGE SCALE GENOMIC DNA]</scope>
    <source>
        <strain evidence="5 6">JBTF-M27</strain>
    </source>
</reference>
<dbReference type="GO" id="GO:0005304">
    <property type="term" value="F:L-valine transmembrane transporter activity"/>
    <property type="evidence" value="ECO:0007669"/>
    <property type="project" value="TreeGrafter"/>
</dbReference>
<dbReference type="InterPro" id="IPR027417">
    <property type="entry name" value="P-loop_NTPase"/>
</dbReference>
<evidence type="ECO:0000256" key="1">
    <source>
        <dbReference type="ARBA" id="ARBA00022448"/>
    </source>
</evidence>
<dbReference type="PANTHER" id="PTHR45772">
    <property type="entry name" value="CONSERVED COMPONENT OF ABC TRANSPORTER FOR NATURAL AMINO ACIDS-RELATED"/>
    <property type="match status" value="1"/>
</dbReference>
<dbReference type="GO" id="GO:0005524">
    <property type="term" value="F:ATP binding"/>
    <property type="evidence" value="ECO:0007669"/>
    <property type="project" value="UniProtKB-KW"/>
</dbReference>
<gene>
    <name evidence="5" type="ORF">GV827_18560</name>
</gene>
<accession>A0A6P0CDZ0</accession>
<dbReference type="Proteomes" id="UP000468591">
    <property type="component" value="Unassembled WGS sequence"/>
</dbReference>
<keyword evidence="6" id="KW-1185">Reference proteome</keyword>
<dbReference type="InterPro" id="IPR003593">
    <property type="entry name" value="AAA+_ATPase"/>
</dbReference>